<proteinExistence type="predicted"/>
<accession>A0A2T0AVD8</accession>
<gene>
    <name evidence="6" type="primary">hmrR_1</name>
    <name evidence="6" type="ORF">CPAL_08760</name>
</gene>
<dbReference type="PROSITE" id="PS50937">
    <property type="entry name" value="HTH_MERR_2"/>
    <property type="match status" value="1"/>
</dbReference>
<organism evidence="6 7">
    <name type="scientific">Clostridium thermopalmarium DSM 5974</name>
    <dbReference type="NCBI Taxonomy" id="1121340"/>
    <lineage>
        <taxon>Bacteria</taxon>
        <taxon>Bacillati</taxon>
        <taxon>Bacillota</taxon>
        <taxon>Clostridia</taxon>
        <taxon>Eubacteriales</taxon>
        <taxon>Clostridiaceae</taxon>
        <taxon>Clostridium</taxon>
    </lineage>
</organism>
<protein>
    <submittedName>
        <fullName evidence="6">HTH-type transcriptional regulator HmrR</fullName>
    </submittedName>
</protein>
<keyword evidence="4" id="KW-0804">Transcription</keyword>
<name>A0A2T0AVD8_9CLOT</name>
<reference evidence="6 7" key="1">
    <citation type="submission" date="2018-03" db="EMBL/GenBank/DDBJ databases">
        <title>Genome sequence of Clostridium thermopalmarium DSM 5974.</title>
        <authorList>
            <person name="Poehlein A."/>
            <person name="Daniel R."/>
        </authorList>
    </citation>
    <scope>NUCLEOTIDE SEQUENCE [LARGE SCALE GENOMIC DNA]</scope>
    <source>
        <strain evidence="6 7">DSM 5974</strain>
    </source>
</reference>
<dbReference type="Pfam" id="PF13411">
    <property type="entry name" value="MerR_1"/>
    <property type="match status" value="1"/>
</dbReference>
<dbReference type="CDD" id="cd00592">
    <property type="entry name" value="HTH_MerR-like"/>
    <property type="match status" value="1"/>
</dbReference>
<dbReference type="InterPro" id="IPR047057">
    <property type="entry name" value="MerR_fam"/>
</dbReference>
<dbReference type="Gene3D" id="1.10.1660.10">
    <property type="match status" value="1"/>
</dbReference>
<keyword evidence="3" id="KW-0238">DNA-binding</keyword>
<dbReference type="GO" id="GO:0003677">
    <property type="term" value="F:DNA binding"/>
    <property type="evidence" value="ECO:0007669"/>
    <property type="project" value="UniProtKB-KW"/>
</dbReference>
<dbReference type="RefSeq" id="WP_106024152.1">
    <property type="nucleotide sequence ID" value="NZ_PVXN01000016.1"/>
</dbReference>
<dbReference type="AlphaFoldDB" id="A0A2T0AVD8"/>
<keyword evidence="2" id="KW-0805">Transcription regulation</keyword>
<dbReference type="Proteomes" id="UP000239614">
    <property type="component" value="Unassembled WGS sequence"/>
</dbReference>
<dbReference type="PANTHER" id="PTHR30204:SF69">
    <property type="entry name" value="MERR-FAMILY TRANSCRIPTIONAL REGULATOR"/>
    <property type="match status" value="1"/>
</dbReference>
<dbReference type="GO" id="GO:0003700">
    <property type="term" value="F:DNA-binding transcription factor activity"/>
    <property type="evidence" value="ECO:0007669"/>
    <property type="project" value="InterPro"/>
</dbReference>
<dbReference type="SMART" id="SM00422">
    <property type="entry name" value="HTH_MERR"/>
    <property type="match status" value="1"/>
</dbReference>
<sequence length="294" mass="34540">MLIKDVCRECKLTKKAVEYYEQQGLISPRVEDNGYRNYSDEDISVLKEIGVLRKLGISIAEIKDILASTNKAAALAKCKYKMDLEVEKAMAKKKCLEQLIKDYDIEQAITYIEEDIEKHFTIKEKLLQAFPGGYGMYLCVHFGQFLNGRIDNEEKERAYNKIVDYLDEIQEIEFPKELEEFLQQGLGQMEEADMQRINSSIIDSVNNIDMYLEENKEDIEKYLEYRNSDEYKKSPVCKIQQLLLKFQQESGYYDIFIENLKILSDSYREYFGKLQAANKAFIDKYSQFDNIYKV</sequence>
<evidence type="ECO:0000313" key="7">
    <source>
        <dbReference type="Proteomes" id="UP000239614"/>
    </source>
</evidence>
<dbReference type="SUPFAM" id="SSF46955">
    <property type="entry name" value="Putative DNA-binding domain"/>
    <property type="match status" value="1"/>
</dbReference>
<comment type="caution">
    <text evidence="6">The sequence shown here is derived from an EMBL/GenBank/DDBJ whole genome shotgun (WGS) entry which is preliminary data.</text>
</comment>
<dbReference type="EMBL" id="PVXN01000016">
    <property type="protein sequence ID" value="PRR74543.1"/>
    <property type="molecule type" value="Genomic_DNA"/>
</dbReference>
<evidence type="ECO:0000259" key="5">
    <source>
        <dbReference type="PROSITE" id="PS50937"/>
    </source>
</evidence>
<dbReference type="InterPro" id="IPR000551">
    <property type="entry name" value="MerR-type_HTH_dom"/>
</dbReference>
<evidence type="ECO:0000256" key="2">
    <source>
        <dbReference type="ARBA" id="ARBA00023015"/>
    </source>
</evidence>
<keyword evidence="1" id="KW-0678">Repressor</keyword>
<feature type="domain" description="HTH merR-type" evidence="5">
    <location>
        <begin position="1"/>
        <end position="68"/>
    </location>
</feature>
<evidence type="ECO:0000313" key="6">
    <source>
        <dbReference type="EMBL" id="PRR74543.1"/>
    </source>
</evidence>
<keyword evidence="7" id="KW-1185">Reference proteome</keyword>
<dbReference type="OrthoDB" id="9791488at2"/>
<evidence type="ECO:0000256" key="3">
    <source>
        <dbReference type="ARBA" id="ARBA00023125"/>
    </source>
</evidence>
<evidence type="ECO:0000256" key="4">
    <source>
        <dbReference type="ARBA" id="ARBA00023163"/>
    </source>
</evidence>
<dbReference type="PANTHER" id="PTHR30204">
    <property type="entry name" value="REDOX-CYCLING DRUG-SENSING TRANSCRIPTIONAL ACTIVATOR SOXR"/>
    <property type="match status" value="1"/>
</dbReference>
<evidence type="ECO:0000256" key="1">
    <source>
        <dbReference type="ARBA" id="ARBA00022491"/>
    </source>
</evidence>
<dbReference type="InterPro" id="IPR009061">
    <property type="entry name" value="DNA-bd_dom_put_sf"/>
</dbReference>